<organism evidence="2">
    <name type="scientific">bioreactor metagenome</name>
    <dbReference type="NCBI Taxonomy" id="1076179"/>
    <lineage>
        <taxon>unclassified sequences</taxon>
        <taxon>metagenomes</taxon>
        <taxon>ecological metagenomes</taxon>
    </lineage>
</organism>
<feature type="domain" description="Copper amine oxidase-like N-terminal" evidence="1">
    <location>
        <begin position="44"/>
        <end position="93"/>
    </location>
</feature>
<dbReference type="EMBL" id="VSSQ01024972">
    <property type="protein sequence ID" value="MPM72807.1"/>
    <property type="molecule type" value="Genomic_DNA"/>
</dbReference>
<name>A0A645C6M2_9ZZZZ</name>
<dbReference type="InterPro" id="IPR012854">
    <property type="entry name" value="Cu_amine_oxidase-like_N"/>
</dbReference>
<proteinExistence type="predicted"/>
<accession>A0A645C6M2</accession>
<dbReference type="Pfam" id="PF07833">
    <property type="entry name" value="Cu_amine_oxidN1"/>
    <property type="match status" value="1"/>
</dbReference>
<gene>
    <name evidence="2" type="ORF">SDC9_119783</name>
</gene>
<dbReference type="AlphaFoldDB" id="A0A645C6M2"/>
<comment type="caution">
    <text evidence="2">The sequence shown here is derived from an EMBL/GenBank/DDBJ whole genome shotgun (WGS) entry which is preliminary data.</text>
</comment>
<reference evidence="2" key="1">
    <citation type="submission" date="2019-08" db="EMBL/GenBank/DDBJ databases">
        <authorList>
            <person name="Kucharzyk K."/>
            <person name="Murdoch R.W."/>
            <person name="Higgins S."/>
            <person name="Loffler F."/>
        </authorList>
    </citation>
    <scope>NUCLEOTIDE SEQUENCE</scope>
</reference>
<evidence type="ECO:0000259" key="1">
    <source>
        <dbReference type="Pfam" id="PF07833"/>
    </source>
</evidence>
<evidence type="ECO:0000313" key="2">
    <source>
        <dbReference type="EMBL" id="MPM72807.1"/>
    </source>
</evidence>
<dbReference type="SUPFAM" id="SSF55383">
    <property type="entry name" value="Copper amine oxidase, domain N"/>
    <property type="match status" value="1"/>
</dbReference>
<dbReference type="InterPro" id="IPR036582">
    <property type="entry name" value="Mao_N_sf"/>
</dbReference>
<sequence length="225" mass="24618">MKKRIATVLICLALFASFCTGALASGNMKAISAYLNSGIKILYNGQTQTMKDAQGNTVYPISYNGTTYVPIRAVSDMLSLPVEWDGANNTVILGTNPEGTDFIDNFTPYSKSEGQFKIRRTADGQSITLAGNTYSNYIWMGDYYGDSGFYGYFNLKGDYEELTFTVYSDYNCTLSVKGDNDSLIKAIPIEGIALPATYTVSVANVQQLCLYCSSGQMYIVNATIK</sequence>
<protein>
    <recommendedName>
        <fullName evidence="1">Copper amine oxidase-like N-terminal domain-containing protein</fullName>
    </recommendedName>
</protein>